<comment type="caution">
    <text evidence="6">The sequence shown here is derived from an EMBL/GenBank/DDBJ whole genome shotgun (WGS) entry which is preliminary data.</text>
</comment>
<dbReference type="PROSITE" id="PS50122">
    <property type="entry name" value="CHEB"/>
    <property type="match status" value="1"/>
</dbReference>
<name>A0A5S4GXE0_9ACTN</name>
<dbReference type="PIRSF" id="PIRSF036461">
    <property type="entry name" value="Chmtx_methlestr"/>
    <property type="match status" value="1"/>
</dbReference>
<dbReference type="PANTHER" id="PTHR42872:SF6">
    <property type="entry name" value="PROTEIN-GLUTAMATE METHYLESTERASE_PROTEIN-GLUTAMINE GLUTAMINASE"/>
    <property type="match status" value="1"/>
</dbReference>
<dbReference type="InterPro" id="IPR000673">
    <property type="entry name" value="Sig_transdc_resp-reg_Me-estase"/>
</dbReference>
<protein>
    <recommendedName>
        <fullName evidence="2">protein-glutamate methylesterase</fullName>
        <ecNumber evidence="2">3.1.1.61</ecNumber>
    </recommendedName>
</protein>
<dbReference type="InterPro" id="IPR011247">
    <property type="entry name" value="Chemotax_prot-Glu_Me-esterase"/>
</dbReference>
<evidence type="ECO:0000256" key="3">
    <source>
        <dbReference type="ARBA" id="ARBA00048267"/>
    </source>
</evidence>
<dbReference type="RefSeq" id="WP_138688884.1">
    <property type="nucleotide sequence ID" value="NZ_JBHSAZ010000076.1"/>
</dbReference>
<keyword evidence="1 4" id="KW-0378">Hydrolase</keyword>
<feature type="active site" evidence="4">
    <location>
        <position position="46"/>
    </location>
</feature>
<feature type="domain" description="CheB-type methylesterase" evidence="5">
    <location>
        <begin position="7"/>
        <end position="189"/>
    </location>
</feature>
<proteinExistence type="predicted"/>
<keyword evidence="4" id="KW-0145">Chemotaxis</keyword>
<feature type="active site" evidence="4">
    <location>
        <position position="19"/>
    </location>
</feature>
<dbReference type="GO" id="GO:0000156">
    <property type="term" value="F:phosphorelay response regulator activity"/>
    <property type="evidence" value="ECO:0007669"/>
    <property type="project" value="InterPro"/>
</dbReference>
<evidence type="ECO:0000313" key="6">
    <source>
        <dbReference type="EMBL" id="TMR37648.1"/>
    </source>
</evidence>
<dbReference type="GO" id="GO:0008984">
    <property type="term" value="F:protein-glutamate methylesterase activity"/>
    <property type="evidence" value="ECO:0007669"/>
    <property type="project" value="UniProtKB-EC"/>
</dbReference>
<dbReference type="SUPFAM" id="SSF52738">
    <property type="entry name" value="Methylesterase CheB, C-terminal domain"/>
    <property type="match status" value="1"/>
</dbReference>
<reference evidence="6 7" key="1">
    <citation type="submission" date="2019-05" db="EMBL/GenBank/DDBJ databases">
        <title>Draft genome sequence of Nonomuraea zeae DSM 100528.</title>
        <authorList>
            <person name="Saricaoglu S."/>
            <person name="Isik K."/>
        </authorList>
    </citation>
    <scope>NUCLEOTIDE SEQUENCE [LARGE SCALE GENOMIC DNA]</scope>
    <source>
        <strain evidence="6 7">DSM 100528</strain>
    </source>
</reference>
<evidence type="ECO:0000313" key="7">
    <source>
        <dbReference type="Proteomes" id="UP000306628"/>
    </source>
</evidence>
<dbReference type="AlphaFoldDB" id="A0A5S4GXE0"/>
<dbReference type="OrthoDB" id="9791760at2"/>
<dbReference type="EC" id="3.1.1.61" evidence="2"/>
<dbReference type="GO" id="GO:0005737">
    <property type="term" value="C:cytoplasm"/>
    <property type="evidence" value="ECO:0007669"/>
    <property type="project" value="InterPro"/>
</dbReference>
<keyword evidence="7" id="KW-1185">Reference proteome</keyword>
<dbReference type="EMBL" id="VCKX01000015">
    <property type="protein sequence ID" value="TMR37648.1"/>
    <property type="molecule type" value="Genomic_DNA"/>
</dbReference>
<evidence type="ECO:0000256" key="1">
    <source>
        <dbReference type="ARBA" id="ARBA00022801"/>
    </source>
</evidence>
<accession>A0A5S4GXE0</accession>
<organism evidence="6 7">
    <name type="scientific">Nonomuraea zeae</name>
    <dbReference type="NCBI Taxonomy" id="1642303"/>
    <lineage>
        <taxon>Bacteria</taxon>
        <taxon>Bacillati</taxon>
        <taxon>Actinomycetota</taxon>
        <taxon>Actinomycetes</taxon>
        <taxon>Streptosporangiales</taxon>
        <taxon>Streptosporangiaceae</taxon>
        <taxon>Nonomuraea</taxon>
    </lineage>
</organism>
<evidence type="ECO:0000256" key="4">
    <source>
        <dbReference type="PROSITE-ProRule" id="PRU00050"/>
    </source>
</evidence>
<gene>
    <name evidence="6" type="ORF">ETD85_07575</name>
</gene>
<dbReference type="Proteomes" id="UP000306628">
    <property type="component" value="Unassembled WGS sequence"/>
</dbReference>
<dbReference type="Pfam" id="PF01339">
    <property type="entry name" value="CheB_methylest"/>
    <property type="match status" value="1"/>
</dbReference>
<dbReference type="Gene3D" id="3.40.50.180">
    <property type="entry name" value="Methylesterase CheB, C-terminal domain"/>
    <property type="match status" value="1"/>
</dbReference>
<dbReference type="InterPro" id="IPR035909">
    <property type="entry name" value="CheB_C"/>
</dbReference>
<feature type="active site" evidence="4">
    <location>
        <position position="138"/>
    </location>
</feature>
<dbReference type="CDD" id="cd16433">
    <property type="entry name" value="CheB"/>
    <property type="match status" value="1"/>
</dbReference>
<evidence type="ECO:0000259" key="5">
    <source>
        <dbReference type="PROSITE" id="PS50122"/>
    </source>
</evidence>
<evidence type="ECO:0000256" key="2">
    <source>
        <dbReference type="ARBA" id="ARBA00039140"/>
    </source>
</evidence>
<comment type="catalytic activity">
    <reaction evidence="3">
        <text>[protein]-L-glutamate 5-O-methyl ester + H2O = L-glutamyl-[protein] + methanol + H(+)</text>
        <dbReference type="Rhea" id="RHEA:23236"/>
        <dbReference type="Rhea" id="RHEA-COMP:10208"/>
        <dbReference type="Rhea" id="RHEA-COMP:10311"/>
        <dbReference type="ChEBI" id="CHEBI:15377"/>
        <dbReference type="ChEBI" id="CHEBI:15378"/>
        <dbReference type="ChEBI" id="CHEBI:17790"/>
        <dbReference type="ChEBI" id="CHEBI:29973"/>
        <dbReference type="ChEBI" id="CHEBI:82795"/>
        <dbReference type="EC" id="3.1.1.61"/>
    </reaction>
</comment>
<dbReference type="PANTHER" id="PTHR42872">
    <property type="entry name" value="PROTEIN-GLUTAMATE METHYLESTERASE/PROTEIN-GLUTAMINE GLUTAMINASE"/>
    <property type="match status" value="1"/>
</dbReference>
<sequence>MGDEDVKAAGRDLVVVAASAGGVEPLRVLLRGLPADLPAAVLVVLHVPPQGGSVLASILDRAGPLRAAPAEEGETLRPGRIYVARPDYHLLVQRGEIRLSRGPQQNGHRPAADPLFMSAALDAGSRAAAVVLSGTLDDGARGCEVIDRHGGAVAVQSLDECAFPGMPTAAKAAVPDAESLPVSELAAWIRRESRTPVQAADEIHDDVTAREIRLLLREAPTVGDPGGELTSLRCPGCDGPVYEQKGQGPSRYICRVGHAWSASSMVSAQADAVERALWVAVQRLEERLRVLGRMRRSAEKHRQKVTLHHLRDEEERTREALETIRTLQAGIGRSGDTLLSD</sequence>
<dbReference type="GO" id="GO:0006935">
    <property type="term" value="P:chemotaxis"/>
    <property type="evidence" value="ECO:0007669"/>
    <property type="project" value="UniProtKB-UniRule"/>
</dbReference>